<dbReference type="EMBL" id="FMSH01000486">
    <property type="protein sequence ID" value="SCU96180.1"/>
    <property type="molecule type" value="Genomic_DNA"/>
</dbReference>
<organism evidence="1">
    <name type="scientific">Cupriavidus necator</name>
    <name type="common">Alcaligenes eutrophus</name>
    <name type="synonym">Ralstonia eutropha</name>
    <dbReference type="NCBI Taxonomy" id="106590"/>
    <lineage>
        <taxon>Bacteria</taxon>
        <taxon>Pseudomonadati</taxon>
        <taxon>Pseudomonadota</taxon>
        <taxon>Betaproteobacteria</taxon>
        <taxon>Burkholderiales</taxon>
        <taxon>Burkholderiaceae</taxon>
        <taxon>Cupriavidus</taxon>
    </lineage>
</organism>
<reference evidence="1" key="1">
    <citation type="submission" date="2016-09" db="EMBL/GenBank/DDBJ databases">
        <authorList>
            <person name="Capua I."/>
            <person name="De Benedictis P."/>
            <person name="Joannis T."/>
            <person name="Lombin L.H."/>
            <person name="Cattoli G."/>
        </authorList>
    </citation>
    <scope>NUCLEOTIDE SEQUENCE</scope>
    <source>
        <strain evidence="1">B9</strain>
    </source>
</reference>
<sequence>MPPLYQRACTAPGRPQAFAFACARKHDHPPGPCLSEVRVKGLHRIEFHDSLKAMNVPSPFKHYGKSYDFRIKIWFRSQREICRSRATNRRAGFTRSQEDFTSVRLSVGP</sequence>
<gene>
    <name evidence="1" type="ORF">CNECB9_5360050</name>
</gene>
<protein>
    <submittedName>
        <fullName evidence="1">Uncharacterized protein</fullName>
    </submittedName>
</protein>
<evidence type="ECO:0000313" key="1">
    <source>
        <dbReference type="EMBL" id="SCU96180.1"/>
    </source>
</evidence>
<name>A0A1K0JXD4_CUPNE</name>
<accession>A0A1K0JXD4</accession>
<dbReference type="AlphaFoldDB" id="A0A1K0JXD4"/>
<proteinExistence type="predicted"/>